<name>A0A1S3IW71_LINAN</name>
<feature type="domain" description="IgGFc-binding protein N-terminal" evidence="2">
    <location>
        <begin position="92"/>
        <end position="396"/>
    </location>
</feature>
<dbReference type="RefSeq" id="XP_013401799.1">
    <property type="nucleotide sequence ID" value="XM_013546345.1"/>
</dbReference>
<dbReference type="KEGG" id="lak:106167546"/>
<sequence length="541" mass="58806">MYMDNVVENPSGFPLELYVTTSKPNVSVNVIAPGYPLVVSLTDSLTAGTVKQFNIPKELRQVETGLERKAILVEATDDVVVYGVNKELFSNDAFLAYPTDTLGMEYFTVSYAPPTTNCEFGIVGVVDGTSLEITFPSPSGTPVQVSYGGVNYGNGDKLTVPSFNRSHTLQIRSQGDLTGTFIKATNPVAVFSGNVRTAVGESESRDHLVEQIPPIRSWGTEFVTVPIPRRTVGDLFRIIASVNNTAVTISGMPEMTIDRGEFVQVNISSTMYASIRATRPILVMQIVYSQFDPDEPADPAMITVPPTDQFAQEYSFLTPVYSGGVTGGDYTHLFLLAIREEDRNGLWLDGQPLNSTHTVNWNRISGTNFVGTWVNVSGGAHTVYHPNATFMGLLYGTADRETYGFPVGMRLADIAVNYTTPAVTVTTVTTEAPSTVTACTAALVEISDFNMALAFAIAVGVNLLTACLLIIATYKWRQAVGENKFEETMEIPYRPDSNGTIGGVGGVTTQPDPDHIDRNWLMNADDFEGHEKGSYDINSRL</sequence>
<dbReference type="InterPro" id="IPR035234">
    <property type="entry name" value="IgGFc-bd_N"/>
</dbReference>
<dbReference type="PANTHER" id="PTHR46534:SF2">
    <property type="entry name" value="VWFD DOMAIN-CONTAINING PROTEIN"/>
    <property type="match status" value="1"/>
</dbReference>
<evidence type="ECO:0000313" key="3">
    <source>
        <dbReference type="Proteomes" id="UP000085678"/>
    </source>
</evidence>
<feature type="transmembrane region" description="Helical" evidence="1">
    <location>
        <begin position="451"/>
        <end position="474"/>
    </location>
</feature>
<keyword evidence="1" id="KW-0812">Transmembrane</keyword>
<evidence type="ECO:0000256" key="1">
    <source>
        <dbReference type="SAM" id="Phobius"/>
    </source>
</evidence>
<evidence type="ECO:0000313" key="4">
    <source>
        <dbReference type="RefSeq" id="XP_013401799.1"/>
    </source>
</evidence>
<keyword evidence="1" id="KW-1133">Transmembrane helix</keyword>
<gene>
    <name evidence="4" type="primary">LOC106167546</name>
</gene>
<dbReference type="AlphaFoldDB" id="A0A1S3IW71"/>
<dbReference type="InParanoid" id="A0A1S3IW71"/>
<keyword evidence="1" id="KW-0472">Membrane</keyword>
<dbReference type="Pfam" id="PF17517">
    <property type="entry name" value="IgGFc_binding"/>
    <property type="match status" value="1"/>
</dbReference>
<accession>A0A1S3IW71</accession>
<reference evidence="4" key="1">
    <citation type="submission" date="2025-08" db="UniProtKB">
        <authorList>
            <consortium name="RefSeq"/>
        </authorList>
    </citation>
    <scope>IDENTIFICATION</scope>
    <source>
        <tissue evidence="4">Gonads</tissue>
    </source>
</reference>
<proteinExistence type="predicted"/>
<organism evidence="3 4">
    <name type="scientific">Lingula anatina</name>
    <name type="common">Brachiopod</name>
    <name type="synonym">Lingula unguis</name>
    <dbReference type="NCBI Taxonomy" id="7574"/>
    <lineage>
        <taxon>Eukaryota</taxon>
        <taxon>Metazoa</taxon>
        <taxon>Spiralia</taxon>
        <taxon>Lophotrochozoa</taxon>
        <taxon>Brachiopoda</taxon>
        <taxon>Linguliformea</taxon>
        <taxon>Lingulata</taxon>
        <taxon>Lingulida</taxon>
        <taxon>Linguloidea</taxon>
        <taxon>Lingulidae</taxon>
        <taxon>Lingula</taxon>
    </lineage>
</organism>
<protein>
    <submittedName>
        <fullName evidence="4">IgGFc-binding protein</fullName>
    </submittedName>
</protein>
<dbReference type="Proteomes" id="UP000085678">
    <property type="component" value="Unplaced"/>
</dbReference>
<keyword evidence="3" id="KW-1185">Reference proteome</keyword>
<dbReference type="GeneID" id="106167546"/>
<dbReference type="PANTHER" id="PTHR46534">
    <property type="entry name" value="IGGFC_BINDING DOMAIN-CONTAINING PROTEIN"/>
    <property type="match status" value="1"/>
</dbReference>
<dbReference type="OrthoDB" id="10005154at2759"/>
<evidence type="ECO:0000259" key="2">
    <source>
        <dbReference type="Pfam" id="PF17517"/>
    </source>
</evidence>
<dbReference type="STRING" id="7574.A0A1S3IW71"/>